<organism evidence="3 4">
    <name type="scientific">Meinhardsimonia xiamenensis</name>
    <dbReference type="NCBI Taxonomy" id="990712"/>
    <lineage>
        <taxon>Bacteria</taxon>
        <taxon>Pseudomonadati</taxon>
        <taxon>Pseudomonadota</taxon>
        <taxon>Alphaproteobacteria</taxon>
        <taxon>Rhodobacterales</taxon>
        <taxon>Paracoccaceae</taxon>
        <taxon>Meinhardsimonia</taxon>
    </lineage>
</organism>
<dbReference type="InterPro" id="IPR006015">
    <property type="entry name" value="Universal_stress_UspA"/>
</dbReference>
<dbReference type="PRINTS" id="PR01438">
    <property type="entry name" value="UNVRSLSTRESS"/>
</dbReference>
<comment type="similarity">
    <text evidence="1">Belongs to the universal stress protein A family.</text>
</comment>
<evidence type="ECO:0000313" key="4">
    <source>
        <dbReference type="Proteomes" id="UP000199328"/>
    </source>
</evidence>
<proteinExistence type="inferred from homology"/>
<keyword evidence="4" id="KW-1185">Reference proteome</keyword>
<feature type="domain" description="UspA" evidence="2">
    <location>
        <begin position="6"/>
        <end position="146"/>
    </location>
</feature>
<gene>
    <name evidence="3" type="ORF">SAMN05216257_102216</name>
</gene>
<dbReference type="SUPFAM" id="SSF52402">
    <property type="entry name" value="Adenine nucleotide alpha hydrolases-like"/>
    <property type="match status" value="1"/>
</dbReference>
<dbReference type="CDD" id="cd00293">
    <property type="entry name" value="USP-like"/>
    <property type="match status" value="1"/>
</dbReference>
<dbReference type="PANTHER" id="PTHR46268">
    <property type="entry name" value="STRESS RESPONSE PROTEIN NHAX"/>
    <property type="match status" value="1"/>
</dbReference>
<sequence>MSRKITRILCAVDIATHGKDDPVLETAARQAQWEGAALEVLTVVPDMGVGEVTSFFPPDYEKKAVGIARDRLHAHVARVLGEERAREVACVVAAGSVYREVLRVAAVSGADLIVVGSHKPKAADFLLGSNAARIVRHAACSVYVVR</sequence>
<evidence type="ECO:0000259" key="2">
    <source>
        <dbReference type="Pfam" id="PF00582"/>
    </source>
</evidence>
<evidence type="ECO:0000256" key="1">
    <source>
        <dbReference type="ARBA" id="ARBA00008791"/>
    </source>
</evidence>
<dbReference type="InterPro" id="IPR006016">
    <property type="entry name" value="UspA"/>
</dbReference>
<dbReference type="PANTHER" id="PTHR46268:SF6">
    <property type="entry name" value="UNIVERSAL STRESS PROTEIN UP12"/>
    <property type="match status" value="1"/>
</dbReference>
<dbReference type="Proteomes" id="UP000199328">
    <property type="component" value="Unassembled WGS sequence"/>
</dbReference>
<evidence type="ECO:0000313" key="3">
    <source>
        <dbReference type="EMBL" id="SDK28843.1"/>
    </source>
</evidence>
<reference evidence="4" key="1">
    <citation type="submission" date="2016-10" db="EMBL/GenBank/DDBJ databases">
        <authorList>
            <person name="Varghese N."/>
            <person name="Submissions S."/>
        </authorList>
    </citation>
    <scope>NUCLEOTIDE SEQUENCE [LARGE SCALE GENOMIC DNA]</scope>
    <source>
        <strain evidence="4">CGMCC 1.10789</strain>
    </source>
</reference>
<dbReference type="EMBL" id="FNFV01000002">
    <property type="protein sequence ID" value="SDK28843.1"/>
    <property type="molecule type" value="Genomic_DNA"/>
</dbReference>
<dbReference type="RefSeq" id="WP_176759529.1">
    <property type="nucleotide sequence ID" value="NZ_FNFV01000002.1"/>
</dbReference>
<dbReference type="InterPro" id="IPR014729">
    <property type="entry name" value="Rossmann-like_a/b/a_fold"/>
</dbReference>
<dbReference type="STRING" id="990712.SAMN05216257_102216"/>
<accession>A0A1G9ANN1</accession>
<dbReference type="Gene3D" id="3.40.50.620">
    <property type="entry name" value="HUPs"/>
    <property type="match status" value="1"/>
</dbReference>
<dbReference type="AlphaFoldDB" id="A0A1G9ANN1"/>
<name>A0A1G9ANN1_9RHOB</name>
<protein>
    <submittedName>
        <fullName evidence="3">Nucleotide-binding universal stress protein, UspA family</fullName>
    </submittedName>
</protein>
<dbReference type="Pfam" id="PF00582">
    <property type="entry name" value="Usp"/>
    <property type="match status" value="1"/>
</dbReference>